<dbReference type="RefSeq" id="WP_120812793.1">
    <property type="nucleotide sequence ID" value="NZ_RBID01000020.1"/>
</dbReference>
<feature type="domain" description="HTH deoR-type" evidence="3">
    <location>
        <begin position="3"/>
        <end position="58"/>
    </location>
</feature>
<dbReference type="PROSITE" id="PS51000">
    <property type="entry name" value="HTH_DEOR_2"/>
    <property type="match status" value="1"/>
</dbReference>
<dbReference type="InterPro" id="IPR036390">
    <property type="entry name" value="WH_DNA-bd_sf"/>
</dbReference>
<evidence type="ECO:0000313" key="4">
    <source>
        <dbReference type="EMBL" id="RKQ52960.1"/>
    </source>
</evidence>
<dbReference type="GO" id="GO:0003700">
    <property type="term" value="F:DNA-binding transcription factor activity"/>
    <property type="evidence" value="ECO:0007669"/>
    <property type="project" value="InterPro"/>
</dbReference>
<dbReference type="EMBL" id="RBID01000020">
    <property type="protein sequence ID" value="RKQ52960.1"/>
    <property type="molecule type" value="Genomic_DNA"/>
</dbReference>
<dbReference type="PROSITE" id="PS52050">
    <property type="entry name" value="WYL"/>
    <property type="match status" value="1"/>
</dbReference>
<protein>
    <submittedName>
        <fullName evidence="4">HTH domain-containing protein</fullName>
    </submittedName>
</protein>
<sequence>MRRADRLMQILLLLRGRRRTTAQQLAQWLEVSPRTVYRDMADLMASGAPVNGEAGEGYWLEAGFTPPPLSFSAAELSALEVGARMLAAWADHATADAAASALAKIHAVLGSAGLAPAPLFAARHHGYPRERLGGITAAIHTRRCLAIDYRDEAGQASCRTLAPLGLFFWGDRWTLAAWCLLRHDYRHFRVDRMQAIQQNDTPWPDNISLDAFLHHADVGEPARRHLQQQMSQPWHREYHAWKQD</sequence>
<dbReference type="SUPFAM" id="SSF46785">
    <property type="entry name" value="Winged helix' DNA-binding domain"/>
    <property type="match status" value="1"/>
</dbReference>
<dbReference type="InterPro" id="IPR013196">
    <property type="entry name" value="HTH_11"/>
</dbReference>
<keyword evidence="2" id="KW-0804">Transcription</keyword>
<dbReference type="InterPro" id="IPR036388">
    <property type="entry name" value="WH-like_DNA-bd_sf"/>
</dbReference>
<dbReference type="Gene3D" id="1.10.10.10">
    <property type="entry name" value="Winged helix-like DNA-binding domain superfamily/Winged helix DNA-binding domain"/>
    <property type="match status" value="1"/>
</dbReference>
<reference evidence="4 5" key="1">
    <citation type="submission" date="2018-10" db="EMBL/GenBank/DDBJ databases">
        <title>Genomic Encyclopedia of Type Strains, Phase IV (KMG-IV): sequencing the most valuable type-strain genomes for metagenomic binning, comparative biology and taxonomic classification.</title>
        <authorList>
            <person name="Goeker M."/>
        </authorList>
    </citation>
    <scope>NUCLEOTIDE SEQUENCE [LARGE SCALE GENOMIC DNA]</scope>
    <source>
        <strain evidence="4 5">DSM 3303</strain>
    </source>
</reference>
<dbReference type="AlphaFoldDB" id="A0A495AXA8"/>
<keyword evidence="1" id="KW-0805">Transcription regulation</keyword>
<gene>
    <name evidence="4" type="ORF">C8E02_3430</name>
</gene>
<evidence type="ECO:0000313" key="5">
    <source>
        <dbReference type="Proteomes" id="UP000279384"/>
    </source>
</evidence>
<dbReference type="PANTHER" id="PTHR34580">
    <property type="match status" value="1"/>
</dbReference>
<evidence type="ECO:0000259" key="3">
    <source>
        <dbReference type="PROSITE" id="PS51000"/>
    </source>
</evidence>
<proteinExistence type="predicted"/>
<organism evidence="4 5">
    <name type="scientific">Vogesella indigofera</name>
    <name type="common">Pseudomonas indigofera</name>
    <dbReference type="NCBI Taxonomy" id="45465"/>
    <lineage>
        <taxon>Bacteria</taxon>
        <taxon>Pseudomonadati</taxon>
        <taxon>Pseudomonadota</taxon>
        <taxon>Betaproteobacteria</taxon>
        <taxon>Neisseriales</taxon>
        <taxon>Chromobacteriaceae</taxon>
        <taxon>Vogesella</taxon>
    </lineage>
</organism>
<dbReference type="Proteomes" id="UP000279384">
    <property type="component" value="Unassembled WGS sequence"/>
</dbReference>
<accession>A0A495AXA8</accession>
<dbReference type="InterPro" id="IPR001034">
    <property type="entry name" value="DeoR_HTH"/>
</dbReference>
<evidence type="ECO:0000256" key="1">
    <source>
        <dbReference type="ARBA" id="ARBA00023015"/>
    </source>
</evidence>
<dbReference type="Pfam" id="PF13280">
    <property type="entry name" value="WYL"/>
    <property type="match status" value="1"/>
</dbReference>
<comment type="caution">
    <text evidence="4">The sequence shown here is derived from an EMBL/GenBank/DDBJ whole genome shotgun (WGS) entry which is preliminary data.</text>
</comment>
<dbReference type="PANTHER" id="PTHR34580:SF3">
    <property type="entry name" value="PROTEIN PAFB"/>
    <property type="match status" value="1"/>
</dbReference>
<dbReference type="Pfam" id="PF08279">
    <property type="entry name" value="HTH_11"/>
    <property type="match status" value="1"/>
</dbReference>
<dbReference type="InterPro" id="IPR051534">
    <property type="entry name" value="CBASS_pafABC_assoc_protein"/>
</dbReference>
<name>A0A495AXA8_VOGIN</name>
<dbReference type="InterPro" id="IPR026881">
    <property type="entry name" value="WYL_dom"/>
</dbReference>
<evidence type="ECO:0000256" key="2">
    <source>
        <dbReference type="ARBA" id="ARBA00023163"/>
    </source>
</evidence>